<evidence type="ECO:0000313" key="3">
    <source>
        <dbReference type="Proteomes" id="UP000830729"/>
    </source>
</evidence>
<dbReference type="EMBL" id="CP096659">
    <property type="protein sequence ID" value="UPV72722.1"/>
    <property type="molecule type" value="Genomic_DNA"/>
</dbReference>
<keyword evidence="3" id="KW-1185">Reference proteome</keyword>
<protein>
    <submittedName>
        <fullName evidence="2">Endonuclease NucS</fullName>
    </submittedName>
</protein>
<dbReference type="GO" id="GO:0003676">
    <property type="term" value="F:nucleic acid binding"/>
    <property type="evidence" value="ECO:0007669"/>
    <property type="project" value="InterPro"/>
</dbReference>
<sequence length="354" mass="40960">MIFSVSGDEGTLEDIEEKDLADLGFLERQDLQKWAIEEPRILGEDLLIITSEYANFEDTRDRLDILALDSQGKLVIVELKRDRADRTTDLQAIKYASYCATLTAEDIQKDHREFWNDRNDDSIGPEEVGQTFADFLDDSVTGEVPLTDNGWANFELDDKPRILLAAGSFGTEITSPVMWLIEEYGMEITCTRIEAYEHQDRILLNSQQVIPVSEAEEYMTKRREKQEKQESTSRRKWALPVLLDRGVLVPGDIVVFDEEQVPEGVKREWNPEDEFWRARITGETGQQDNVEWLHDGNTYSFTGLTKELLHQLVNRDRDKTLNGYTYWCHPEFDDRTLSNLRNSKVTAPDREEPM</sequence>
<dbReference type="InterPro" id="IPR011856">
    <property type="entry name" value="tRNA_endonuc-like_dom_sf"/>
</dbReference>
<dbReference type="GO" id="GO:0004519">
    <property type="term" value="F:endonuclease activity"/>
    <property type="evidence" value="ECO:0007669"/>
    <property type="project" value="UniProtKB-KW"/>
</dbReference>
<name>A0A8U0HNW4_9EURY</name>
<dbReference type="AlphaFoldDB" id="A0A8U0HNW4"/>
<dbReference type="GeneID" id="72185371"/>
<evidence type="ECO:0000313" key="2">
    <source>
        <dbReference type="EMBL" id="UPV72722.1"/>
    </source>
</evidence>
<keyword evidence="2" id="KW-0255">Endonuclease</keyword>
<feature type="domain" description="Endonuclease NucS C-terminal" evidence="1">
    <location>
        <begin position="29"/>
        <end position="96"/>
    </location>
</feature>
<reference evidence="2 3" key="1">
    <citation type="submission" date="2022-04" db="EMBL/GenBank/DDBJ databases">
        <title>Diverse halophilic archaea isolated from saline environments.</title>
        <authorList>
            <person name="Cui H.-L."/>
        </authorList>
    </citation>
    <scope>NUCLEOTIDE SEQUENCE [LARGE SCALE GENOMIC DNA]</scope>
    <source>
        <strain evidence="2 3">XZYJT49</strain>
    </source>
</reference>
<accession>A0A8U0HNW4</accession>
<proteinExistence type="predicted"/>
<dbReference type="Pfam" id="PF01939">
    <property type="entry name" value="NucS_C"/>
    <property type="match status" value="1"/>
</dbReference>
<gene>
    <name evidence="2" type="ORF">M0R89_09190</name>
</gene>
<organism evidence="2 3">
    <name type="scientific">Halorussus limi</name>
    <dbReference type="NCBI Taxonomy" id="2938695"/>
    <lineage>
        <taxon>Archaea</taxon>
        <taxon>Methanobacteriati</taxon>
        <taxon>Methanobacteriota</taxon>
        <taxon>Stenosarchaea group</taxon>
        <taxon>Halobacteria</taxon>
        <taxon>Halobacteriales</taxon>
        <taxon>Haladaptataceae</taxon>
        <taxon>Halorussus</taxon>
    </lineage>
</organism>
<dbReference type="InterPro" id="IPR048301">
    <property type="entry name" value="NucS_C"/>
</dbReference>
<dbReference type="KEGG" id="halx:M0R89_09190"/>
<evidence type="ECO:0000259" key="1">
    <source>
        <dbReference type="Pfam" id="PF01939"/>
    </source>
</evidence>
<dbReference type="Gene3D" id="3.40.1350.10">
    <property type="match status" value="1"/>
</dbReference>
<keyword evidence="2" id="KW-0378">Hydrolase</keyword>
<keyword evidence="2" id="KW-0540">Nuclease</keyword>
<dbReference type="RefSeq" id="WP_248648782.1">
    <property type="nucleotide sequence ID" value="NZ_CP096659.1"/>
</dbReference>
<dbReference type="Proteomes" id="UP000830729">
    <property type="component" value="Chromosome"/>
</dbReference>